<proteinExistence type="predicted"/>
<dbReference type="InterPro" id="IPR014756">
    <property type="entry name" value="Ig_E-set"/>
</dbReference>
<dbReference type="Pfam" id="PF16561">
    <property type="entry name" value="AMPK1_CBM"/>
    <property type="match status" value="1"/>
</dbReference>
<feature type="compositionally biased region" description="Acidic residues" evidence="1">
    <location>
        <begin position="283"/>
        <end position="292"/>
    </location>
</feature>
<organism evidence="3 4">
    <name type="scientific">Cryomyces antarcticus</name>
    <dbReference type="NCBI Taxonomy" id="329879"/>
    <lineage>
        <taxon>Eukaryota</taxon>
        <taxon>Fungi</taxon>
        <taxon>Dikarya</taxon>
        <taxon>Ascomycota</taxon>
        <taxon>Pezizomycotina</taxon>
        <taxon>Dothideomycetes</taxon>
        <taxon>Dothideomycetes incertae sedis</taxon>
        <taxon>Cryomyces</taxon>
    </lineage>
</organism>
<dbReference type="SUPFAM" id="SSF81296">
    <property type="entry name" value="E set domains"/>
    <property type="match status" value="1"/>
</dbReference>
<feature type="compositionally biased region" description="Polar residues" evidence="1">
    <location>
        <begin position="390"/>
        <end position="406"/>
    </location>
</feature>
<dbReference type="InterPro" id="IPR032640">
    <property type="entry name" value="AMPK1_CBM"/>
</dbReference>
<keyword evidence="4" id="KW-1185">Reference proteome</keyword>
<feature type="compositionally biased region" description="Basic and acidic residues" evidence="1">
    <location>
        <begin position="181"/>
        <end position="208"/>
    </location>
</feature>
<feature type="domain" description="AMP-activated protein kinase glycogen-binding" evidence="2">
    <location>
        <begin position="73"/>
        <end position="161"/>
    </location>
</feature>
<dbReference type="EMBL" id="JAVRRA010008473">
    <property type="protein sequence ID" value="KAK5256578.1"/>
    <property type="molecule type" value="Genomic_DNA"/>
</dbReference>
<feature type="compositionally biased region" description="Basic and acidic residues" evidence="1">
    <location>
        <begin position="228"/>
        <end position="242"/>
    </location>
</feature>
<feature type="compositionally biased region" description="Acidic residues" evidence="1">
    <location>
        <begin position="243"/>
        <end position="258"/>
    </location>
</feature>
<sequence length="480" mass="53362">MPHIHHSGRHMLDKIKQTAKDSTDAMSSAASLPVKGVQTLISPRAKRPQAHTRPSWIGPAPIKMSSDVPGQTVKITYAHPGTQPPVYITTSLGSPQWEPTEMQYSPKDGELEFFKSFENVDEGEYQYKFRLGPGDWWVLDETAETVTDDAGNRNNLIVVKPAPERPSTKHTSPVGNLRPLHTAEDTESHDQDQAIIAKERQTSEDKSHGVVTATEVDNAADEESAPLLRHETMFEGKPQHLEDPDDEPYLEEEDDEEPAPLFRHETMFPTADLEQKPSIESTVLDEVEEEDFAAPRAEHAPLFSHETFHENLERAPTEPSESPARKNAKFSLTHFEESDCFDDPLLEYFPTDHNGILQQLQRTSTRLNEDDSIPDGTPPSPVQREGSASPILSRSISHTSQMSLHSPLNPIAEAEDEHNDEFKASTLELPAAQMNIEAPPSETTVEHGLETVANVPDLKSPTTDTSLLTPPMTPKEATLR</sequence>
<dbReference type="InterPro" id="IPR013783">
    <property type="entry name" value="Ig-like_fold"/>
</dbReference>
<feature type="region of interest" description="Disordered" evidence="1">
    <location>
        <begin position="455"/>
        <end position="480"/>
    </location>
</feature>
<feature type="non-terminal residue" evidence="3">
    <location>
        <position position="480"/>
    </location>
</feature>
<feature type="compositionally biased region" description="Low complexity" evidence="1">
    <location>
        <begin position="460"/>
        <end position="470"/>
    </location>
</feature>
<dbReference type="Proteomes" id="UP001357485">
    <property type="component" value="Unassembled WGS sequence"/>
</dbReference>
<feature type="region of interest" description="Disordered" evidence="1">
    <location>
        <begin position="162"/>
        <end position="302"/>
    </location>
</feature>
<accession>A0ABR0LY89</accession>
<evidence type="ECO:0000313" key="3">
    <source>
        <dbReference type="EMBL" id="KAK5256578.1"/>
    </source>
</evidence>
<protein>
    <recommendedName>
        <fullName evidence="2">AMP-activated protein kinase glycogen-binding domain-containing protein</fullName>
    </recommendedName>
</protein>
<evidence type="ECO:0000256" key="1">
    <source>
        <dbReference type="SAM" id="MobiDB-lite"/>
    </source>
</evidence>
<reference evidence="3 4" key="1">
    <citation type="submission" date="2023-08" db="EMBL/GenBank/DDBJ databases">
        <title>Black Yeasts Isolated from many extreme environments.</title>
        <authorList>
            <person name="Coleine C."/>
            <person name="Stajich J.E."/>
            <person name="Selbmann L."/>
        </authorList>
    </citation>
    <scope>NUCLEOTIDE SEQUENCE [LARGE SCALE GENOMIC DNA]</scope>
    <source>
        <strain evidence="3 4">CCFEE 536</strain>
    </source>
</reference>
<gene>
    <name evidence="3" type="ORF">LTR16_002945</name>
</gene>
<feature type="region of interest" description="Disordered" evidence="1">
    <location>
        <begin position="37"/>
        <end position="63"/>
    </location>
</feature>
<dbReference type="CDD" id="cd02859">
    <property type="entry name" value="E_set_AMPKbeta_like_N"/>
    <property type="match status" value="1"/>
</dbReference>
<feature type="region of interest" description="Disordered" evidence="1">
    <location>
        <begin position="362"/>
        <end position="430"/>
    </location>
</feature>
<evidence type="ECO:0000259" key="2">
    <source>
        <dbReference type="Pfam" id="PF16561"/>
    </source>
</evidence>
<name>A0ABR0LY89_9PEZI</name>
<dbReference type="Gene3D" id="2.60.40.10">
    <property type="entry name" value="Immunoglobulins"/>
    <property type="match status" value="1"/>
</dbReference>
<evidence type="ECO:0000313" key="4">
    <source>
        <dbReference type="Proteomes" id="UP001357485"/>
    </source>
</evidence>
<comment type="caution">
    <text evidence="3">The sequence shown here is derived from an EMBL/GenBank/DDBJ whole genome shotgun (WGS) entry which is preliminary data.</text>
</comment>